<evidence type="ECO:0000256" key="1">
    <source>
        <dbReference type="ARBA" id="ARBA00004123"/>
    </source>
</evidence>
<keyword evidence="4" id="KW-0539">Nucleus</keyword>
<dbReference type="InterPro" id="IPR045230">
    <property type="entry name" value="MBS1/2-like"/>
</dbReference>
<dbReference type="GO" id="GO:0005634">
    <property type="term" value="C:nucleus"/>
    <property type="evidence" value="ECO:0007669"/>
    <property type="project" value="UniProtKB-SubCell"/>
</dbReference>
<feature type="non-terminal residue" evidence="6">
    <location>
        <position position="1"/>
    </location>
</feature>
<feature type="compositionally biased region" description="Basic and acidic residues" evidence="5">
    <location>
        <begin position="98"/>
        <end position="122"/>
    </location>
</feature>
<dbReference type="AlphaFoldDB" id="A0A813FDP0"/>
<dbReference type="GO" id="GO:0005737">
    <property type="term" value="C:cytoplasm"/>
    <property type="evidence" value="ECO:0007669"/>
    <property type="project" value="UniProtKB-SubCell"/>
</dbReference>
<gene>
    <name evidence="6" type="ORF">PGLA1383_LOCUS30118</name>
</gene>
<feature type="compositionally biased region" description="Basic and acidic residues" evidence="5">
    <location>
        <begin position="13"/>
        <end position="31"/>
    </location>
</feature>
<evidence type="ECO:0000256" key="3">
    <source>
        <dbReference type="ARBA" id="ARBA00022490"/>
    </source>
</evidence>
<reference evidence="6" key="1">
    <citation type="submission" date="2021-02" db="EMBL/GenBank/DDBJ databases">
        <authorList>
            <person name="Dougan E. K."/>
            <person name="Rhodes N."/>
            <person name="Thang M."/>
            <person name="Chan C."/>
        </authorList>
    </citation>
    <scope>NUCLEOTIDE SEQUENCE</scope>
</reference>
<evidence type="ECO:0000313" key="6">
    <source>
        <dbReference type="EMBL" id="CAE8612322.1"/>
    </source>
</evidence>
<organism evidence="6 7">
    <name type="scientific">Polarella glacialis</name>
    <name type="common">Dinoflagellate</name>
    <dbReference type="NCBI Taxonomy" id="89957"/>
    <lineage>
        <taxon>Eukaryota</taxon>
        <taxon>Sar</taxon>
        <taxon>Alveolata</taxon>
        <taxon>Dinophyceae</taxon>
        <taxon>Suessiales</taxon>
        <taxon>Suessiaceae</taxon>
        <taxon>Polarella</taxon>
    </lineage>
</organism>
<evidence type="ECO:0000256" key="4">
    <source>
        <dbReference type="ARBA" id="ARBA00023242"/>
    </source>
</evidence>
<feature type="region of interest" description="Disordered" evidence="5">
    <location>
        <begin position="1"/>
        <end position="31"/>
    </location>
</feature>
<comment type="subcellular location">
    <subcellularLocation>
        <location evidence="2">Cytoplasm</location>
    </subcellularLocation>
    <subcellularLocation>
        <location evidence="1">Nucleus</location>
    </subcellularLocation>
</comment>
<dbReference type="SUPFAM" id="SSF118359">
    <property type="entry name" value="Expressed protein At2g23090/F21P24.15"/>
    <property type="match status" value="2"/>
</dbReference>
<dbReference type="Gene3D" id="4.10.1050.10">
    <property type="entry name" value="At2g23090-like"/>
    <property type="match status" value="2"/>
</dbReference>
<sequence>MPTAGKRPVRGQEMTEQRAADKKAGSKPKGDVRVGAMKCNVCLAPMTNYANVKQHYESKHPKETCPTEAPGQHVEAVVFNIIGPSMKRQGKRPVRGQEMMEPKLARTEQRATDKKAASKPKGDVRVGSMKCTVCLAPMTNYANVNSVKTHYEGKHPKVTCPTEESFAKPLMRCMFNGQRGTGDRNSVDYTSLCVGWTKDFANLAGLLQAHGRHNASHIFCICWLPARLFSLVLGSWGCGPIP</sequence>
<evidence type="ECO:0000256" key="2">
    <source>
        <dbReference type="ARBA" id="ARBA00004496"/>
    </source>
</evidence>
<protein>
    <submittedName>
        <fullName evidence="6">Uncharacterized protein</fullName>
    </submittedName>
</protein>
<name>A0A813FDP0_POLGL</name>
<dbReference type="PANTHER" id="PTHR21213">
    <property type="entry name" value="GEO09665P1-RELATED"/>
    <property type="match status" value="1"/>
</dbReference>
<dbReference type="Proteomes" id="UP000654075">
    <property type="component" value="Unassembled WGS sequence"/>
</dbReference>
<accession>A0A813FDP0</accession>
<dbReference type="EMBL" id="CAJNNV010025110">
    <property type="protein sequence ID" value="CAE8612322.1"/>
    <property type="molecule type" value="Genomic_DNA"/>
</dbReference>
<dbReference type="InterPro" id="IPR026939">
    <property type="entry name" value="ZNF706/At2g23090_sf"/>
</dbReference>
<keyword evidence="3" id="KW-0963">Cytoplasm</keyword>
<feature type="region of interest" description="Disordered" evidence="5">
    <location>
        <begin position="87"/>
        <end position="122"/>
    </location>
</feature>
<proteinExistence type="predicted"/>
<evidence type="ECO:0000256" key="5">
    <source>
        <dbReference type="SAM" id="MobiDB-lite"/>
    </source>
</evidence>
<comment type="caution">
    <text evidence="6">The sequence shown here is derived from an EMBL/GenBank/DDBJ whole genome shotgun (WGS) entry which is preliminary data.</text>
</comment>
<dbReference type="PANTHER" id="PTHR21213:SF0">
    <property type="entry name" value="ZINC FINGER PROTEIN 706"/>
    <property type="match status" value="1"/>
</dbReference>
<evidence type="ECO:0000313" key="7">
    <source>
        <dbReference type="Proteomes" id="UP000654075"/>
    </source>
</evidence>
<keyword evidence="7" id="KW-1185">Reference proteome</keyword>